<protein>
    <submittedName>
        <fullName evidence="8">Polyprenyl synthetase</fullName>
    </submittedName>
</protein>
<dbReference type="STRING" id="366602.Caul_1707"/>
<dbReference type="HOGENOM" id="CLU_014015_0_1_5"/>
<dbReference type="AlphaFoldDB" id="B0T3F0"/>
<dbReference type="GO" id="GO:0004659">
    <property type="term" value="F:prenyltransferase activity"/>
    <property type="evidence" value="ECO:0007669"/>
    <property type="project" value="InterPro"/>
</dbReference>
<keyword evidence="4" id="KW-0479">Metal-binding</keyword>
<evidence type="ECO:0000256" key="7">
    <source>
        <dbReference type="RuleBase" id="RU004466"/>
    </source>
</evidence>
<dbReference type="SFLD" id="SFLDS00005">
    <property type="entry name" value="Isoprenoid_Synthase_Type_I"/>
    <property type="match status" value="1"/>
</dbReference>
<dbReference type="CDD" id="cd00685">
    <property type="entry name" value="Trans_IPPS_HT"/>
    <property type="match status" value="1"/>
</dbReference>
<reference evidence="8" key="1">
    <citation type="submission" date="2008-01" db="EMBL/GenBank/DDBJ databases">
        <title>Complete sequence of chromosome of Caulobacter sp. K31.</title>
        <authorList>
            <consortium name="US DOE Joint Genome Institute"/>
            <person name="Copeland A."/>
            <person name="Lucas S."/>
            <person name="Lapidus A."/>
            <person name="Barry K."/>
            <person name="Glavina del Rio T."/>
            <person name="Dalin E."/>
            <person name="Tice H."/>
            <person name="Pitluck S."/>
            <person name="Bruce D."/>
            <person name="Goodwin L."/>
            <person name="Thompson L.S."/>
            <person name="Brettin T."/>
            <person name="Detter J.C."/>
            <person name="Han C."/>
            <person name="Schmutz J."/>
            <person name="Larimer F."/>
            <person name="Land M."/>
            <person name="Hauser L."/>
            <person name="Kyrpides N."/>
            <person name="Kim E."/>
            <person name="Stephens C."/>
            <person name="Richardson P."/>
        </authorList>
    </citation>
    <scope>NUCLEOTIDE SEQUENCE [LARGE SCALE GENOMIC DNA]</scope>
    <source>
        <strain evidence="8">K31</strain>
    </source>
</reference>
<comment type="similarity">
    <text evidence="2 7">Belongs to the FPP/GGPP synthase family.</text>
</comment>
<dbReference type="FunFam" id="1.10.600.10:FF:000001">
    <property type="entry name" value="Geranylgeranyl diphosphate synthase"/>
    <property type="match status" value="1"/>
</dbReference>
<dbReference type="PROSITE" id="PS00723">
    <property type="entry name" value="POLYPRENYL_SYNTHASE_1"/>
    <property type="match status" value="1"/>
</dbReference>
<evidence type="ECO:0000256" key="2">
    <source>
        <dbReference type="ARBA" id="ARBA00006706"/>
    </source>
</evidence>
<dbReference type="KEGG" id="cak:Caul_1707"/>
<keyword evidence="6" id="KW-0414">Isoprene biosynthesis</keyword>
<dbReference type="SFLD" id="SFLDG01017">
    <property type="entry name" value="Polyprenyl_Transferase_Like"/>
    <property type="match status" value="1"/>
</dbReference>
<organism evidence="8">
    <name type="scientific">Caulobacter sp. (strain K31)</name>
    <dbReference type="NCBI Taxonomy" id="366602"/>
    <lineage>
        <taxon>Bacteria</taxon>
        <taxon>Pseudomonadati</taxon>
        <taxon>Pseudomonadota</taxon>
        <taxon>Alphaproteobacteria</taxon>
        <taxon>Caulobacterales</taxon>
        <taxon>Caulobacteraceae</taxon>
        <taxon>Caulobacter</taxon>
    </lineage>
</organism>
<evidence type="ECO:0000256" key="4">
    <source>
        <dbReference type="ARBA" id="ARBA00022723"/>
    </source>
</evidence>
<dbReference type="eggNOG" id="COG0142">
    <property type="taxonomic scope" value="Bacteria"/>
</dbReference>
<keyword evidence="3 7" id="KW-0808">Transferase</keyword>
<accession>B0T3F0</accession>
<name>B0T3F0_CAUSK</name>
<dbReference type="PANTHER" id="PTHR43281:SF1">
    <property type="entry name" value="FARNESYL DIPHOSPHATE SYNTHASE"/>
    <property type="match status" value="1"/>
</dbReference>
<dbReference type="PANTHER" id="PTHR43281">
    <property type="entry name" value="FARNESYL DIPHOSPHATE SYNTHASE"/>
    <property type="match status" value="1"/>
</dbReference>
<evidence type="ECO:0000256" key="1">
    <source>
        <dbReference type="ARBA" id="ARBA00001946"/>
    </source>
</evidence>
<dbReference type="SUPFAM" id="SSF48576">
    <property type="entry name" value="Terpenoid synthases"/>
    <property type="match status" value="1"/>
</dbReference>
<dbReference type="EMBL" id="CP000927">
    <property type="protein sequence ID" value="ABZ70836.1"/>
    <property type="molecule type" value="Genomic_DNA"/>
</dbReference>
<dbReference type="PROSITE" id="PS00444">
    <property type="entry name" value="POLYPRENYL_SYNTHASE_2"/>
    <property type="match status" value="1"/>
</dbReference>
<proteinExistence type="inferred from homology"/>
<dbReference type="GO" id="GO:0016114">
    <property type="term" value="P:terpenoid biosynthetic process"/>
    <property type="evidence" value="ECO:0007669"/>
    <property type="project" value="UniProtKB-ARBA"/>
</dbReference>
<keyword evidence="5" id="KW-0460">Magnesium</keyword>
<dbReference type="Pfam" id="PF00348">
    <property type="entry name" value="polyprenyl_synt"/>
    <property type="match status" value="1"/>
</dbReference>
<dbReference type="GO" id="GO:0046872">
    <property type="term" value="F:metal ion binding"/>
    <property type="evidence" value="ECO:0007669"/>
    <property type="project" value="UniProtKB-KW"/>
</dbReference>
<evidence type="ECO:0000313" key="8">
    <source>
        <dbReference type="EMBL" id="ABZ70836.1"/>
    </source>
</evidence>
<dbReference type="InterPro" id="IPR033749">
    <property type="entry name" value="Polyprenyl_synt_CS"/>
</dbReference>
<evidence type="ECO:0000256" key="3">
    <source>
        <dbReference type="ARBA" id="ARBA00022679"/>
    </source>
</evidence>
<dbReference type="Gene3D" id="1.10.600.10">
    <property type="entry name" value="Farnesyl Diphosphate Synthase"/>
    <property type="match status" value="1"/>
</dbReference>
<comment type="cofactor">
    <cofactor evidence="1">
        <name>Mg(2+)</name>
        <dbReference type="ChEBI" id="CHEBI:18420"/>
    </cofactor>
</comment>
<dbReference type="InterPro" id="IPR000092">
    <property type="entry name" value="Polyprenyl_synt"/>
</dbReference>
<evidence type="ECO:0000256" key="6">
    <source>
        <dbReference type="ARBA" id="ARBA00023229"/>
    </source>
</evidence>
<sequence>MAATREMDDHAAFLQRVEALRAGVDRRLADLAPAVGSAPDRLVEAVRYCLLAPGKRFRPMVTLLAAAECGAPEGSALDAACAFEMIHAASLILDDLPAMDDAGLRRGLPTIHRAFDEATAILAGVGLLNQAYAVIAADQGLPGSLRAELTARAAHAVGFSGLIAGQARDLFDRDQIRDPAALERLNHEKTGVLIIAAAQGGALVAGAPEATVEAFGTFARHIGLAFQIRDDLIDAQGSAETAGKDVGKDAAMATVVSTLGLAGARQAMEDHLAKASGALASVGRGDLLGRYVGDLFARRKAAA</sequence>
<dbReference type="InterPro" id="IPR008949">
    <property type="entry name" value="Isoprenoid_synthase_dom_sf"/>
</dbReference>
<gene>
    <name evidence="8" type="ordered locus">Caul_1707</name>
</gene>
<evidence type="ECO:0000256" key="5">
    <source>
        <dbReference type="ARBA" id="ARBA00022842"/>
    </source>
</evidence>